<dbReference type="OrthoDB" id="25503at2759"/>
<protein>
    <submittedName>
        <fullName evidence="4">Predicted protein</fullName>
    </submittedName>
</protein>
<sequence>MHTHPSTLPASSDSDDDSTATPPRDTVLPPKEYSFKLPTCWSDQDRHSLLNVSLNGRELSYQGTSCGDKDAAAARTIHPIPPACGIYYYEVEILGKEHKSHISIGLAGHGVKFSRLPGWEPNSWGYHGDDGCSFAAEKNGTSYGPTYAGDIIGCGIDFTTRRAFFTKNGSFIGAVFENVGKDIDLYPSVGLQHAGEIIRVNFGHEPFKFDIDSHVQQQRSAVWNNILATPIDPSVLEGRSMSTTGKTTLSDEQSKGVLNKLVLTYLVHHGYAKTVRAFQKQQPDVLAAKDPDIVMDDTVAETGGMDEDIKCRTRIVNSVITGDIDSAIAETKKHHPVVLESENHLMLFKLRCRKFVELILETTEMKKRIKSLKETRAEKRHYDEIGNGNGEFWMDEEMGMDVDDDAVGLMSTSPTTIPYNTQPLRNGREKAVSPDGEAKDLSSVDAAAQYEMALNTAIAYGQELSNDYKSDTRPEVRQLFKQTFGIVAWEDPLEAGGSVASVVSYEARVNLANELNQAILKSQGRPTRPALEMLYRQTAACLLQLGTMGVGEAAFADISREILES</sequence>
<dbReference type="InterPro" id="IPR024964">
    <property type="entry name" value="CTLH/CRA"/>
</dbReference>
<name>B0CQT3_LACBS</name>
<feature type="region of interest" description="Disordered" evidence="1">
    <location>
        <begin position="415"/>
        <end position="439"/>
    </location>
</feature>
<keyword evidence="5" id="KW-1185">Reference proteome</keyword>
<dbReference type="InParanoid" id="B0CQT3"/>
<dbReference type="Pfam" id="PF10607">
    <property type="entry name" value="CTLH"/>
    <property type="match status" value="1"/>
</dbReference>
<dbReference type="Gene3D" id="2.60.120.920">
    <property type="match status" value="1"/>
</dbReference>
<evidence type="ECO:0000259" key="2">
    <source>
        <dbReference type="PROSITE" id="PS50188"/>
    </source>
</evidence>
<feature type="compositionally biased region" description="Polar residues" evidence="1">
    <location>
        <begin position="415"/>
        <end position="424"/>
    </location>
</feature>
<dbReference type="InterPro" id="IPR043136">
    <property type="entry name" value="B30.2/SPRY_sf"/>
</dbReference>
<dbReference type="SUPFAM" id="SSF49899">
    <property type="entry name" value="Concanavalin A-like lectins/glucanases"/>
    <property type="match status" value="1"/>
</dbReference>
<gene>
    <name evidence="4" type="ORF">LACBIDRAFT_300884</name>
</gene>
<dbReference type="GeneID" id="6070007"/>
<evidence type="ECO:0000259" key="3">
    <source>
        <dbReference type="PROSITE" id="PS50897"/>
    </source>
</evidence>
<dbReference type="Proteomes" id="UP000001194">
    <property type="component" value="Unassembled WGS sequence"/>
</dbReference>
<dbReference type="CDD" id="cd12909">
    <property type="entry name" value="SPRY_RanBP9_10"/>
    <property type="match status" value="1"/>
</dbReference>
<feature type="compositionally biased region" description="Basic and acidic residues" evidence="1">
    <location>
        <begin position="426"/>
        <end position="439"/>
    </location>
</feature>
<dbReference type="InterPro" id="IPR013144">
    <property type="entry name" value="CRA_dom"/>
</dbReference>
<proteinExistence type="predicted"/>
<dbReference type="Pfam" id="PF00622">
    <property type="entry name" value="SPRY"/>
    <property type="match status" value="1"/>
</dbReference>
<dbReference type="PANTHER" id="PTHR12864">
    <property type="entry name" value="RAN BINDING PROTEIN 9-RELATED"/>
    <property type="match status" value="1"/>
</dbReference>
<dbReference type="InterPro" id="IPR050618">
    <property type="entry name" value="Ubq-SigPath_Reg"/>
</dbReference>
<dbReference type="SMART" id="SM00449">
    <property type="entry name" value="SPRY"/>
    <property type="match status" value="1"/>
</dbReference>
<dbReference type="EMBL" id="DS547091">
    <property type="protein sequence ID" value="EDR15693.1"/>
    <property type="molecule type" value="Genomic_DNA"/>
</dbReference>
<dbReference type="STRING" id="486041.B0CQT3"/>
<dbReference type="InterPro" id="IPR035782">
    <property type="entry name" value="SPRY_RanBP9/10"/>
</dbReference>
<feature type="domain" description="B30.2/SPRY" evidence="2">
    <location>
        <begin position="19"/>
        <end position="207"/>
    </location>
</feature>
<organism evidence="5">
    <name type="scientific">Laccaria bicolor (strain S238N-H82 / ATCC MYA-4686)</name>
    <name type="common">Bicoloured deceiver</name>
    <name type="synonym">Laccaria laccata var. bicolor</name>
    <dbReference type="NCBI Taxonomy" id="486041"/>
    <lineage>
        <taxon>Eukaryota</taxon>
        <taxon>Fungi</taxon>
        <taxon>Dikarya</taxon>
        <taxon>Basidiomycota</taxon>
        <taxon>Agaricomycotina</taxon>
        <taxon>Agaricomycetes</taxon>
        <taxon>Agaricomycetidae</taxon>
        <taxon>Agaricales</taxon>
        <taxon>Agaricineae</taxon>
        <taxon>Hydnangiaceae</taxon>
        <taxon>Laccaria</taxon>
    </lineage>
</organism>
<dbReference type="PROSITE" id="PS50897">
    <property type="entry name" value="CTLH"/>
    <property type="match status" value="1"/>
</dbReference>
<feature type="compositionally biased region" description="Low complexity" evidence="1">
    <location>
        <begin position="1"/>
        <end position="12"/>
    </location>
</feature>
<dbReference type="InterPro" id="IPR001870">
    <property type="entry name" value="B30.2/SPRY"/>
</dbReference>
<evidence type="ECO:0000256" key="1">
    <source>
        <dbReference type="SAM" id="MobiDB-lite"/>
    </source>
</evidence>
<dbReference type="KEGG" id="lbc:LACBIDRAFT_300884"/>
<dbReference type="SMART" id="SM00668">
    <property type="entry name" value="CTLH"/>
    <property type="match status" value="1"/>
</dbReference>
<dbReference type="InterPro" id="IPR006594">
    <property type="entry name" value="LisH"/>
</dbReference>
<feature type="region of interest" description="Disordered" evidence="1">
    <location>
        <begin position="1"/>
        <end position="28"/>
    </location>
</feature>
<dbReference type="HOGENOM" id="CLU_009129_5_0_1"/>
<dbReference type="AlphaFoldDB" id="B0CQT3"/>
<dbReference type="FunCoup" id="B0CQT3">
    <property type="interactions" value="278"/>
</dbReference>
<evidence type="ECO:0000313" key="4">
    <source>
        <dbReference type="EMBL" id="EDR15693.1"/>
    </source>
</evidence>
<dbReference type="InterPro" id="IPR013320">
    <property type="entry name" value="ConA-like_dom_sf"/>
</dbReference>
<dbReference type="InterPro" id="IPR003877">
    <property type="entry name" value="SPRY_dom"/>
</dbReference>
<dbReference type="PROSITE" id="PS50896">
    <property type="entry name" value="LISH"/>
    <property type="match status" value="1"/>
</dbReference>
<reference evidence="4 5" key="1">
    <citation type="journal article" date="2008" name="Nature">
        <title>The genome of Laccaria bicolor provides insights into mycorrhizal symbiosis.</title>
        <authorList>
            <person name="Martin F."/>
            <person name="Aerts A."/>
            <person name="Ahren D."/>
            <person name="Brun A."/>
            <person name="Danchin E.G.J."/>
            <person name="Duchaussoy F."/>
            <person name="Gibon J."/>
            <person name="Kohler A."/>
            <person name="Lindquist E."/>
            <person name="Pereda V."/>
            <person name="Salamov A."/>
            <person name="Shapiro H.J."/>
            <person name="Wuyts J."/>
            <person name="Blaudez D."/>
            <person name="Buee M."/>
            <person name="Brokstein P."/>
            <person name="Canbaeck B."/>
            <person name="Cohen D."/>
            <person name="Courty P.E."/>
            <person name="Coutinho P.M."/>
            <person name="Delaruelle C."/>
            <person name="Detter J.C."/>
            <person name="Deveau A."/>
            <person name="DiFazio S."/>
            <person name="Duplessis S."/>
            <person name="Fraissinet-Tachet L."/>
            <person name="Lucic E."/>
            <person name="Frey-Klett P."/>
            <person name="Fourrey C."/>
            <person name="Feussner I."/>
            <person name="Gay G."/>
            <person name="Grimwood J."/>
            <person name="Hoegger P.J."/>
            <person name="Jain P."/>
            <person name="Kilaru S."/>
            <person name="Labbe J."/>
            <person name="Lin Y.C."/>
            <person name="Legue V."/>
            <person name="Le Tacon F."/>
            <person name="Marmeisse R."/>
            <person name="Melayah D."/>
            <person name="Montanini B."/>
            <person name="Muratet M."/>
            <person name="Nehls U."/>
            <person name="Niculita-Hirzel H."/>
            <person name="Oudot-Le Secq M.P."/>
            <person name="Peter M."/>
            <person name="Quesneville H."/>
            <person name="Rajashekar B."/>
            <person name="Reich M."/>
            <person name="Rouhier N."/>
            <person name="Schmutz J."/>
            <person name="Yin T."/>
            <person name="Chalot M."/>
            <person name="Henrissat B."/>
            <person name="Kuees U."/>
            <person name="Lucas S."/>
            <person name="Van de Peer Y."/>
            <person name="Podila G.K."/>
            <person name="Polle A."/>
            <person name="Pukkila P.J."/>
            <person name="Richardson P.M."/>
            <person name="Rouze P."/>
            <person name="Sanders I.R."/>
            <person name="Stajich J.E."/>
            <person name="Tunlid A."/>
            <person name="Tuskan G."/>
            <person name="Grigoriev I.V."/>
        </authorList>
    </citation>
    <scope>NUCLEOTIDE SEQUENCE [LARGE SCALE GENOMIC DNA]</scope>
    <source>
        <strain evidence="5">S238N-H82 / ATCC MYA-4686</strain>
    </source>
</reference>
<feature type="domain" description="CTLH" evidence="3">
    <location>
        <begin position="308"/>
        <end position="366"/>
    </location>
</feature>
<dbReference type="PROSITE" id="PS50188">
    <property type="entry name" value="B302_SPRY"/>
    <property type="match status" value="1"/>
</dbReference>
<dbReference type="SMART" id="SM00757">
    <property type="entry name" value="CRA"/>
    <property type="match status" value="1"/>
</dbReference>
<accession>B0CQT3</accession>
<evidence type="ECO:0000313" key="5">
    <source>
        <dbReference type="Proteomes" id="UP000001194"/>
    </source>
</evidence>
<dbReference type="InterPro" id="IPR006595">
    <property type="entry name" value="CTLH_C"/>
</dbReference>
<dbReference type="RefSeq" id="XP_001873901.1">
    <property type="nucleotide sequence ID" value="XM_001873866.1"/>
</dbReference>